<protein>
    <submittedName>
        <fullName evidence="2">Prepilin-type N-terminal cleavage/methylation domain-containing protein</fullName>
    </submittedName>
</protein>
<sequence>MKNKGFTLIELIISIIVIGILAATAIPRFINIDTDAENASLISLKAAIESAINISHKKMVIDGMENDAALTYAESAAFYEGCEWCSFDYGYPVADTLTLKYLVDGIGIVEDDDSFALVEWTKIWAGAVVLITPTDNAKRLANNYPVLIEDNCYVKYTSYDQEPKKPLIEIVACD</sequence>
<dbReference type="RefSeq" id="WP_019442955.1">
    <property type="nucleotide sequence ID" value="NZ_ALOE01000038.1"/>
</dbReference>
<organism evidence="2 3">
    <name type="scientific">Moritella marina ATCC 15381</name>
    <dbReference type="NCBI Taxonomy" id="1202962"/>
    <lineage>
        <taxon>Bacteria</taxon>
        <taxon>Pseudomonadati</taxon>
        <taxon>Pseudomonadota</taxon>
        <taxon>Gammaproteobacteria</taxon>
        <taxon>Alteromonadales</taxon>
        <taxon>Moritellaceae</taxon>
        <taxon>Moritella</taxon>
    </lineage>
</organism>
<evidence type="ECO:0000313" key="2">
    <source>
        <dbReference type="EMBL" id="QFI38501.1"/>
    </source>
</evidence>
<dbReference type="SUPFAM" id="SSF54523">
    <property type="entry name" value="Pili subunits"/>
    <property type="match status" value="1"/>
</dbReference>
<keyword evidence="1" id="KW-1133">Transmembrane helix</keyword>
<dbReference type="OrthoDB" id="6265993at2"/>
<dbReference type="PROSITE" id="PS00409">
    <property type="entry name" value="PROKAR_NTER_METHYL"/>
    <property type="match status" value="1"/>
</dbReference>
<dbReference type="NCBIfam" id="TIGR02532">
    <property type="entry name" value="IV_pilin_GFxxxE"/>
    <property type="match status" value="1"/>
</dbReference>
<reference evidence="2 3" key="1">
    <citation type="submission" date="2019-09" db="EMBL/GenBank/DDBJ databases">
        <title>Hybrid Assembly of the complete Genome of the Deep-Sea Bacterium Moritella marina from long Nanopore and Illumina reads.</title>
        <authorList>
            <person name="Magin S."/>
            <person name="Georgoulis A."/>
            <person name="Papadimitriou K."/>
            <person name="Iliakis G."/>
            <person name="Vorgias C.E."/>
        </authorList>
    </citation>
    <scope>NUCLEOTIDE SEQUENCE [LARGE SCALE GENOMIC DNA]</scope>
    <source>
        <strain evidence="2 3">MP-1</strain>
    </source>
</reference>
<name>A0A5J6WML8_MORMI</name>
<dbReference type="Gene3D" id="3.30.700.10">
    <property type="entry name" value="Glycoprotein, Type 4 Pilin"/>
    <property type="match status" value="1"/>
</dbReference>
<dbReference type="InterPro" id="IPR012902">
    <property type="entry name" value="N_methyl_site"/>
</dbReference>
<dbReference type="InterPro" id="IPR045584">
    <property type="entry name" value="Pilin-like"/>
</dbReference>
<keyword evidence="1" id="KW-0812">Transmembrane</keyword>
<dbReference type="Proteomes" id="UP000327424">
    <property type="component" value="Chromosome"/>
</dbReference>
<accession>A0A5J6WML8</accession>
<feature type="transmembrane region" description="Helical" evidence="1">
    <location>
        <begin position="7"/>
        <end position="30"/>
    </location>
</feature>
<evidence type="ECO:0000256" key="1">
    <source>
        <dbReference type="SAM" id="Phobius"/>
    </source>
</evidence>
<dbReference type="KEGG" id="mmaa:FR932_11910"/>
<keyword evidence="1" id="KW-0472">Membrane</keyword>
<dbReference type="Pfam" id="PF07963">
    <property type="entry name" value="N_methyl"/>
    <property type="match status" value="1"/>
</dbReference>
<gene>
    <name evidence="2" type="ORF">FR932_11910</name>
</gene>
<evidence type="ECO:0000313" key="3">
    <source>
        <dbReference type="Proteomes" id="UP000327424"/>
    </source>
</evidence>
<proteinExistence type="predicted"/>
<dbReference type="EMBL" id="CP044399">
    <property type="protein sequence ID" value="QFI38501.1"/>
    <property type="molecule type" value="Genomic_DNA"/>
</dbReference>
<dbReference type="AlphaFoldDB" id="A0A5J6WML8"/>
<keyword evidence="3" id="KW-1185">Reference proteome</keyword>